<feature type="domain" description="CsbD-like" evidence="2">
    <location>
        <begin position="4"/>
        <end position="56"/>
    </location>
</feature>
<comment type="similarity">
    <text evidence="1">Belongs to the UPF0337 (CsbD) family.</text>
</comment>
<dbReference type="InterPro" id="IPR008462">
    <property type="entry name" value="CsbD"/>
</dbReference>
<dbReference type="InterPro" id="IPR050423">
    <property type="entry name" value="UPF0337_stress_rsp"/>
</dbReference>
<dbReference type="Gene3D" id="1.10.1470.10">
    <property type="entry name" value="YjbJ"/>
    <property type="match status" value="1"/>
</dbReference>
<sequence>MNWDEVKGKWKQMKGDVKVKWGELTDDDLDQIDGHREKLIGKIQERYGKARDAAEREVDEWSTH</sequence>
<evidence type="ECO:0000256" key="1">
    <source>
        <dbReference type="ARBA" id="ARBA00009129"/>
    </source>
</evidence>
<dbReference type="PANTHER" id="PTHR34977:SF1">
    <property type="entry name" value="UPF0337 PROTEIN YJBJ"/>
    <property type="match status" value="1"/>
</dbReference>
<accession>A0A1R3WPV9</accession>
<proteinExistence type="inferred from homology"/>
<gene>
    <name evidence="3" type="ORF">SAMN05421849_1279</name>
</gene>
<dbReference type="PANTHER" id="PTHR34977">
    <property type="entry name" value="UPF0337 PROTEIN YJBJ"/>
    <property type="match status" value="1"/>
</dbReference>
<evidence type="ECO:0000259" key="2">
    <source>
        <dbReference type="Pfam" id="PF05532"/>
    </source>
</evidence>
<dbReference type="PIRSF" id="PIRSF039008">
    <property type="entry name" value="YjbJ"/>
    <property type="match status" value="1"/>
</dbReference>
<dbReference type="AlphaFoldDB" id="A0A1R3WPV9"/>
<reference evidence="3 4" key="1">
    <citation type="submission" date="2017-01" db="EMBL/GenBank/DDBJ databases">
        <authorList>
            <person name="Mah S.A."/>
            <person name="Swanson W.J."/>
            <person name="Moy G.W."/>
            <person name="Vacquier V.D."/>
        </authorList>
    </citation>
    <scope>NUCLEOTIDE SEQUENCE [LARGE SCALE GENOMIC DNA]</scope>
    <source>
        <strain evidence="3 4">DSM 21219</strain>
    </source>
</reference>
<evidence type="ECO:0000313" key="4">
    <source>
        <dbReference type="Proteomes" id="UP000192455"/>
    </source>
</evidence>
<organism evidence="3 4">
    <name type="scientific">Pontibaca methylaminivorans</name>
    <dbReference type="NCBI Taxonomy" id="515897"/>
    <lineage>
        <taxon>Bacteria</taxon>
        <taxon>Pseudomonadati</taxon>
        <taxon>Pseudomonadota</taxon>
        <taxon>Alphaproteobacteria</taxon>
        <taxon>Rhodobacterales</taxon>
        <taxon>Roseobacteraceae</taxon>
        <taxon>Pontibaca</taxon>
    </lineage>
</organism>
<protein>
    <submittedName>
        <fullName evidence="3">Uncharacterized conserved protein YjbJ, UPF0337 family</fullName>
    </submittedName>
</protein>
<dbReference type="SUPFAM" id="SSF69047">
    <property type="entry name" value="Hypothetical protein YjbJ"/>
    <property type="match status" value="1"/>
</dbReference>
<name>A0A1R3WPV9_9RHOB</name>
<dbReference type="InterPro" id="IPR036629">
    <property type="entry name" value="YjbJ_sf"/>
</dbReference>
<keyword evidence="4" id="KW-1185">Reference proteome</keyword>
<dbReference type="STRING" id="515897.SAMN05421849_1279"/>
<dbReference type="OrthoDB" id="9796058at2"/>
<dbReference type="RefSeq" id="WP_076648756.1">
    <property type="nucleotide sequence ID" value="NZ_FTPS01000001.1"/>
</dbReference>
<dbReference type="InterPro" id="IPR026042">
    <property type="entry name" value="YjbJ"/>
</dbReference>
<dbReference type="Proteomes" id="UP000192455">
    <property type="component" value="Unassembled WGS sequence"/>
</dbReference>
<dbReference type="Pfam" id="PF05532">
    <property type="entry name" value="CsbD"/>
    <property type="match status" value="1"/>
</dbReference>
<evidence type="ECO:0000313" key="3">
    <source>
        <dbReference type="EMBL" id="SIT80256.1"/>
    </source>
</evidence>
<dbReference type="EMBL" id="FTPS01000001">
    <property type="protein sequence ID" value="SIT80256.1"/>
    <property type="molecule type" value="Genomic_DNA"/>
</dbReference>